<keyword evidence="4" id="KW-0808">Transferase</keyword>
<evidence type="ECO:0000256" key="1">
    <source>
        <dbReference type="ARBA" id="ARBA00000085"/>
    </source>
</evidence>
<dbReference type="SMART" id="SM00387">
    <property type="entry name" value="HATPase_c"/>
    <property type="match status" value="1"/>
</dbReference>
<evidence type="ECO:0000313" key="10">
    <source>
        <dbReference type="Proteomes" id="UP000008635"/>
    </source>
</evidence>
<dbReference type="HOGENOM" id="CLU_661777_0_0_0"/>
<proteinExistence type="predicted"/>
<evidence type="ECO:0000256" key="4">
    <source>
        <dbReference type="ARBA" id="ARBA00022679"/>
    </source>
</evidence>
<dbReference type="InterPro" id="IPR003661">
    <property type="entry name" value="HisK_dim/P_dom"/>
</dbReference>
<reference evidence="9 10" key="1">
    <citation type="journal article" date="2011" name="Stand. Genomic Sci.">
        <title>Complete genome sequence of Deinococcus maricopensis type strain (LB-34).</title>
        <authorList>
            <person name="Pukall R."/>
            <person name="Zeytun A."/>
            <person name="Lucas S."/>
            <person name="Lapidus A."/>
            <person name="Hammon N."/>
            <person name="Deshpande S."/>
            <person name="Nolan M."/>
            <person name="Cheng J.F."/>
            <person name="Pitluck S."/>
            <person name="Liolios K."/>
            <person name="Pagani I."/>
            <person name="Mikhailova N."/>
            <person name="Ivanova N."/>
            <person name="Mavromatis K."/>
            <person name="Pati A."/>
            <person name="Tapia R."/>
            <person name="Han C."/>
            <person name="Goodwin L."/>
            <person name="Chen A."/>
            <person name="Palaniappan K."/>
            <person name="Land M."/>
            <person name="Hauser L."/>
            <person name="Chang Y.J."/>
            <person name="Jeffries C.D."/>
            <person name="Brambilla E.M."/>
            <person name="Rohde M."/>
            <person name="Goker M."/>
            <person name="Detter J.C."/>
            <person name="Woyke T."/>
            <person name="Bristow J."/>
            <person name="Eisen J.A."/>
            <person name="Markowitz V."/>
            <person name="Hugenholtz P."/>
            <person name="Kyrpides N.C."/>
            <person name="Klenk H.P."/>
        </authorList>
    </citation>
    <scope>NUCLEOTIDE SEQUENCE [LARGE SCALE GENOMIC DNA]</scope>
    <source>
        <strain evidence="10">DSM 21211 / LMG 22137 / NRRL B-23946 / LB-34</strain>
    </source>
</reference>
<feature type="domain" description="Histidine kinase" evidence="8">
    <location>
        <begin position="206"/>
        <end position="405"/>
    </location>
</feature>
<dbReference type="InterPro" id="IPR050736">
    <property type="entry name" value="Sensor_HK_Regulatory"/>
</dbReference>
<feature type="transmembrane region" description="Helical" evidence="7">
    <location>
        <begin position="162"/>
        <end position="183"/>
    </location>
</feature>
<dbReference type="InterPro" id="IPR036890">
    <property type="entry name" value="HATPase_C_sf"/>
</dbReference>
<dbReference type="OrthoDB" id="69388at2"/>
<dbReference type="Gene3D" id="3.30.565.10">
    <property type="entry name" value="Histidine kinase-like ATPase, C-terminal domain"/>
    <property type="match status" value="1"/>
</dbReference>
<protein>
    <recommendedName>
        <fullName evidence="2">histidine kinase</fullName>
        <ecNumber evidence="2">2.7.13.3</ecNumber>
    </recommendedName>
</protein>
<dbReference type="RefSeq" id="WP_013555710.1">
    <property type="nucleotide sequence ID" value="NC_014958.1"/>
</dbReference>
<dbReference type="SUPFAM" id="SSF47384">
    <property type="entry name" value="Homodimeric domain of signal transducing histidine kinase"/>
    <property type="match status" value="1"/>
</dbReference>
<dbReference type="GO" id="GO:0000155">
    <property type="term" value="F:phosphorelay sensor kinase activity"/>
    <property type="evidence" value="ECO:0007669"/>
    <property type="project" value="InterPro"/>
</dbReference>
<dbReference type="InterPro" id="IPR036097">
    <property type="entry name" value="HisK_dim/P_sf"/>
</dbReference>
<evidence type="ECO:0000259" key="8">
    <source>
        <dbReference type="PROSITE" id="PS50109"/>
    </source>
</evidence>
<dbReference type="InterPro" id="IPR004358">
    <property type="entry name" value="Sig_transdc_His_kin-like_C"/>
</dbReference>
<dbReference type="CDD" id="cd00075">
    <property type="entry name" value="HATPase"/>
    <property type="match status" value="1"/>
</dbReference>
<gene>
    <name evidence="9" type="ordered locus">Deima_0546</name>
</gene>
<keyword evidence="7" id="KW-0472">Membrane</keyword>
<dbReference type="Pfam" id="PF02518">
    <property type="entry name" value="HATPase_c"/>
    <property type="match status" value="1"/>
</dbReference>
<dbReference type="PANTHER" id="PTHR43711">
    <property type="entry name" value="TWO-COMPONENT HISTIDINE KINASE"/>
    <property type="match status" value="1"/>
</dbReference>
<evidence type="ECO:0000256" key="6">
    <source>
        <dbReference type="ARBA" id="ARBA00023012"/>
    </source>
</evidence>
<reference evidence="10" key="2">
    <citation type="submission" date="2011-01" db="EMBL/GenBank/DDBJ databases">
        <title>The complete genome of Deinococcus maricopensis DSM 21211.</title>
        <authorList>
            <consortium name="US DOE Joint Genome Institute (JGI-PGF)"/>
            <person name="Lucas S."/>
            <person name="Copeland A."/>
            <person name="Lapidus A."/>
            <person name="Goodwin L."/>
            <person name="Pitluck S."/>
            <person name="Kyrpides N."/>
            <person name="Mavromatis K."/>
            <person name="Pagani I."/>
            <person name="Ivanova N."/>
            <person name="Ovchinnikova G."/>
            <person name="Zeytun A."/>
            <person name="Detter J.C."/>
            <person name="Han C."/>
            <person name="Land M."/>
            <person name="Hauser L."/>
            <person name="Markowitz V."/>
            <person name="Cheng J.-F."/>
            <person name="Hugenholtz P."/>
            <person name="Woyke T."/>
            <person name="Wu D."/>
            <person name="Pukall R."/>
            <person name="Gehrich-Schroeter G."/>
            <person name="Brambilla E."/>
            <person name="Klenk H.-P."/>
            <person name="Eisen J.A."/>
        </authorList>
    </citation>
    <scope>NUCLEOTIDE SEQUENCE [LARGE SCALE GENOMIC DNA]</scope>
    <source>
        <strain evidence="10">DSM 21211 / LMG 22137 / NRRL B-23946 / LB-34</strain>
    </source>
</reference>
<dbReference type="EMBL" id="CP002454">
    <property type="protein sequence ID" value="ADV66205.1"/>
    <property type="molecule type" value="Genomic_DNA"/>
</dbReference>
<evidence type="ECO:0000256" key="3">
    <source>
        <dbReference type="ARBA" id="ARBA00022553"/>
    </source>
</evidence>
<dbReference type="Gene3D" id="1.10.287.130">
    <property type="match status" value="1"/>
</dbReference>
<keyword evidence="7" id="KW-1133">Transmembrane helix</keyword>
<dbReference type="InterPro" id="IPR003594">
    <property type="entry name" value="HATPase_dom"/>
</dbReference>
<dbReference type="PRINTS" id="PR00344">
    <property type="entry name" value="BCTRLSENSOR"/>
</dbReference>
<keyword evidence="7" id="KW-0812">Transmembrane</keyword>
<dbReference type="InterPro" id="IPR005467">
    <property type="entry name" value="His_kinase_dom"/>
</dbReference>
<dbReference type="AlphaFoldDB" id="E8U566"/>
<keyword evidence="10" id="KW-1185">Reference proteome</keyword>
<dbReference type="Proteomes" id="UP000008635">
    <property type="component" value="Chromosome"/>
</dbReference>
<keyword evidence="5 9" id="KW-0418">Kinase</keyword>
<evidence type="ECO:0000313" key="9">
    <source>
        <dbReference type="EMBL" id="ADV66205.1"/>
    </source>
</evidence>
<comment type="catalytic activity">
    <reaction evidence="1">
        <text>ATP + protein L-histidine = ADP + protein N-phospho-L-histidine.</text>
        <dbReference type="EC" id="2.7.13.3"/>
    </reaction>
</comment>
<accession>E8U566</accession>
<dbReference type="PROSITE" id="PS50109">
    <property type="entry name" value="HIS_KIN"/>
    <property type="match status" value="1"/>
</dbReference>
<feature type="transmembrane region" description="Helical" evidence="7">
    <location>
        <begin position="20"/>
        <end position="40"/>
    </location>
</feature>
<evidence type="ECO:0000256" key="2">
    <source>
        <dbReference type="ARBA" id="ARBA00012438"/>
    </source>
</evidence>
<dbReference type="Pfam" id="PF00512">
    <property type="entry name" value="HisKA"/>
    <property type="match status" value="1"/>
</dbReference>
<dbReference type="PANTHER" id="PTHR43711:SF1">
    <property type="entry name" value="HISTIDINE KINASE 1"/>
    <property type="match status" value="1"/>
</dbReference>
<dbReference type="KEGG" id="dmr:Deima_0546"/>
<dbReference type="CDD" id="cd00082">
    <property type="entry name" value="HisKA"/>
    <property type="match status" value="1"/>
</dbReference>
<keyword evidence="6" id="KW-0902">Two-component regulatory system</keyword>
<dbReference type="EC" id="2.7.13.3" evidence="2"/>
<evidence type="ECO:0000256" key="7">
    <source>
        <dbReference type="SAM" id="Phobius"/>
    </source>
</evidence>
<evidence type="ECO:0000256" key="5">
    <source>
        <dbReference type="ARBA" id="ARBA00022777"/>
    </source>
</evidence>
<name>E8U566_DEIML</name>
<dbReference type="SUPFAM" id="SSF55874">
    <property type="entry name" value="ATPase domain of HSP90 chaperone/DNA topoisomerase II/histidine kinase"/>
    <property type="match status" value="1"/>
</dbReference>
<dbReference type="eggNOG" id="COG2205">
    <property type="taxonomic scope" value="Bacteria"/>
</dbReference>
<keyword evidence="3" id="KW-0597">Phosphoprotein</keyword>
<dbReference type="STRING" id="709986.Deima_0546"/>
<sequence precursor="true">MTRPPRAVPTMPWFPVRELLLTILPSLLTVIILLVGYLPVRADLERTGNLWTSYPYESIVNSLFLYHLDREDPRTPTARLDSARQQIESSLRNPAEFQFPPIQAVEAHGPARLQRVRALFATGRERDLHEAIQEAIRLNVQAHEYIIQLREVYVGQLRRVQWYMLGAALASGLMGVLLTGRLLQRWQRERRARDAEARDTQHMLAMASHELRRPLQKLLLVSDLLRDSHTRERQQELLELLEDAAVQVASRSDLARLEDLFSDTTLDLKPTDLRTLISPFVGPRVYLTLPPLPVVRAVDTRRIRQAIENLVENALKHTRTLVQVELHAHRDVTEIHVVDDGAGLSEEVRARAFEAFYRAPGQSNPGRGLGLTIARQFARAHGGDVDLIAEPGGGTRAILRLGSMTRVP</sequence>
<organism evidence="9 10">
    <name type="scientific">Deinococcus maricopensis (strain DSM 21211 / LMG 22137 / NRRL B-23946 / LB-34)</name>
    <dbReference type="NCBI Taxonomy" id="709986"/>
    <lineage>
        <taxon>Bacteria</taxon>
        <taxon>Thermotogati</taxon>
        <taxon>Deinococcota</taxon>
        <taxon>Deinococci</taxon>
        <taxon>Deinococcales</taxon>
        <taxon>Deinococcaceae</taxon>
        <taxon>Deinococcus</taxon>
    </lineage>
</organism>